<dbReference type="AlphaFoldDB" id="A0A1H6I904"/>
<accession>A0A1H6I904</accession>
<dbReference type="OrthoDB" id="1273946at2"/>
<organism evidence="1 2">
    <name type="scientific">Chryseobacterium culicis</name>
    <dbReference type="NCBI Taxonomy" id="680127"/>
    <lineage>
        <taxon>Bacteria</taxon>
        <taxon>Pseudomonadati</taxon>
        <taxon>Bacteroidota</taxon>
        <taxon>Flavobacteriia</taxon>
        <taxon>Flavobacteriales</taxon>
        <taxon>Weeksellaceae</taxon>
        <taxon>Chryseobacterium group</taxon>
        <taxon>Chryseobacterium</taxon>
    </lineage>
</organism>
<evidence type="ECO:0000313" key="1">
    <source>
        <dbReference type="EMBL" id="SEH45204.1"/>
    </source>
</evidence>
<proteinExistence type="predicted"/>
<dbReference type="RefSeq" id="WP_089696011.1">
    <property type="nucleotide sequence ID" value="NZ_FNWQ01000007.1"/>
</dbReference>
<sequence>MISKEEANQLQKLITPAAIARPDAAFMLCEENITNSSRKEKLLAIFFVIQAAANGVKWTKKIL</sequence>
<dbReference type="STRING" id="680127.SAMN05421593_4295"/>
<name>A0A1H6I904_CHRCI</name>
<dbReference type="EMBL" id="FNWQ01000007">
    <property type="protein sequence ID" value="SEH45204.1"/>
    <property type="molecule type" value="Genomic_DNA"/>
</dbReference>
<protein>
    <submittedName>
        <fullName evidence="1">Uncharacterized protein</fullName>
    </submittedName>
</protein>
<dbReference type="Proteomes" id="UP000198561">
    <property type="component" value="Unassembled WGS sequence"/>
</dbReference>
<gene>
    <name evidence="1" type="ORF">SAMN05421593_4295</name>
</gene>
<reference evidence="1 2" key="1">
    <citation type="submission" date="2016-10" db="EMBL/GenBank/DDBJ databases">
        <authorList>
            <person name="de Groot N.N."/>
        </authorList>
    </citation>
    <scope>NUCLEOTIDE SEQUENCE [LARGE SCALE GENOMIC DNA]</scope>
    <source>
        <strain evidence="1 2">DSM 23031</strain>
    </source>
</reference>
<evidence type="ECO:0000313" key="2">
    <source>
        <dbReference type="Proteomes" id="UP000198561"/>
    </source>
</evidence>